<dbReference type="Gene3D" id="1.10.10.60">
    <property type="entry name" value="Homeodomain-like"/>
    <property type="match status" value="2"/>
</dbReference>
<reference evidence="6" key="1">
    <citation type="journal article" date="2014" name="Int. J. Syst. Evol. Microbiol.">
        <title>Complete genome sequence of Corynebacterium casei LMG S-19264T (=DSM 44701T), isolated from a smear-ripened cheese.</title>
        <authorList>
            <consortium name="US DOE Joint Genome Institute (JGI-PGF)"/>
            <person name="Walter F."/>
            <person name="Albersmeier A."/>
            <person name="Kalinowski J."/>
            <person name="Ruckert C."/>
        </authorList>
    </citation>
    <scope>NUCLEOTIDE SEQUENCE</scope>
    <source>
        <strain evidence="6">CGMCC 1.12195</strain>
    </source>
</reference>
<feature type="transmembrane region" description="Helical" evidence="4">
    <location>
        <begin position="199"/>
        <end position="217"/>
    </location>
</feature>
<dbReference type="Pfam" id="PF12833">
    <property type="entry name" value="HTH_18"/>
    <property type="match status" value="1"/>
</dbReference>
<accession>A0A917MHQ8</accession>
<keyword evidence="3" id="KW-0804">Transcription</keyword>
<gene>
    <name evidence="6" type="ORF">GCM10007415_47670</name>
</gene>
<evidence type="ECO:0000256" key="4">
    <source>
        <dbReference type="SAM" id="Phobius"/>
    </source>
</evidence>
<dbReference type="EMBL" id="BMER01000008">
    <property type="protein sequence ID" value="GGH05700.1"/>
    <property type="molecule type" value="Genomic_DNA"/>
</dbReference>
<keyword evidence="7" id="KW-1185">Reference proteome</keyword>
<keyword evidence="2" id="KW-0238">DNA-binding</keyword>
<keyword evidence="4" id="KW-0812">Transmembrane</keyword>
<sequence>MHFAVMVAYILVATITVSLLSIYIRMVAGLKTRLDRYACYFLGYLTIHAAHALVVRTYFADQMRLDYFAPYGLLYGPFLYFAYRLAAGMPLRRTMVFTHAVPFLLFAACYFLWLAMPALFKGYELRLGLSLYGTLSVSFLSYTSWALYFRPINTDMLRRDVSRMMAMMAMVLAFVTVLFLAVAYASVVAWSVYSPVNGSVVFLCMLAASIILFSQIVGRTVRGPDAKAIAVDTMPEIRRLVPSGLAQPTSGPYEKSAIPANLLDGYETALRLLMEGKQAYLDDGLSLVSLAQQLKIPKHHLSQVFSLRIGKNFNTYVNALRIDHAVSLMHAHPEMTIGEIFFRSGFTAKASFNRYFKQFKGITPSEYRGRITS</sequence>
<dbReference type="InterPro" id="IPR009057">
    <property type="entry name" value="Homeodomain-like_sf"/>
</dbReference>
<protein>
    <recommendedName>
        <fullName evidence="5">HTH araC/xylS-type domain-containing protein</fullName>
    </recommendedName>
</protein>
<feature type="domain" description="HTH araC/xylS-type" evidence="5">
    <location>
        <begin position="267"/>
        <end position="370"/>
    </location>
</feature>
<evidence type="ECO:0000256" key="1">
    <source>
        <dbReference type="ARBA" id="ARBA00023015"/>
    </source>
</evidence>
<keyword evidence="4" id="KW-1133">Transmembrane helix</keyword>
<dbReference type="GO" id="GO:0003700">
    <property type="term" value="F:DNA-binding transcription factor activity"/>
    <property type="evidence" value="ECO:0007669"/>
    <property type="project" value="InterPro"/>
</dbReference>
<evidence type="ECO:0000313" key="6">
    <source>
        <dbReference type="EMBL" id="GGH05700.1"/>
    </source>
</evidence>
<dbReference type="Proteomes" id="UP000660862">
    <property type="component" value="Unassembled WGS sequence"/>
</dbReference>
<feature type="transmembrane region" description="Helical" evidence="4">
    <location>
        <begin position="127"/>
        <end position="148"/>
    </location>
</feature>
<feature type="transmembrane region" description="Helical" evidence="4">
    <location>
        <begin position="169"/>
        <end position="193"/>
    </location>
</feature>
<feature type="transmembrane region" description="Helical" evidence="4">
    <location>
        <begin position="6"/>
        <end position="25"/>
    </location>
</feature>
<dbReference type="PROSITE" id="PS01124">
    <property type="entry name" value="HTH_ARAC_FAMILY_2"/>
    <property type="match status" value="1"/>
</dbReference>
<dbReference type="AlphaFoldDB" id="A0A917MHQ8"/>
<feature type="transmembrane region" description="Helical" evidence="4">
    <location>
        <begin position="65"/>
        <end position="83"/>
    </location>
</feature>
<organism evidence="6 7">
    <name type="scientific">Parapedobacter pyrenivorans</name>
    <dbReference type="NCBI Taxonomy" id="1305674"/>
    <lineage>
        <taxon>Bacteria</taxon>
        <taxon>Pseudomonadati</taxon>
        <taxon>Bacteroidota</taxon>
        <taxon>Sphingobacteriia</taxon>
        <taxon>Sphingobacteriales</taxon>
        <taxon>Sphingobacteriaceae</taxon>
        <taxon>Parapedobacter</taxon>
    </lineage>
</organism>
<dbReference type="PANTHER" id="PTHR43280">
    <property type="entry name" value="ARAC-FAMILY TRANSCRIPTIONAL REGULATOR"/>
    <property type="match status" value="1"/>
</dbReference>
<keyword evidence="4" id="KW-0472">Membrane</keyword>
<keyword evidence="1" id="KW-0805">Transcription regulation</keyword>
<evidence type="ECO:0000259" key="5">
    <source>
        <dbReference type="PROSITE" id="PS01124"/>
    </source>
</evidence>
<name>A0A917MHQ8_9SPHI</name>
<dbReference type="SMART" id="SM00342">
    <property type="entry name" value="HTH_ARAC"/>
    <property type="match status" value="1"/>
</dbReference>
<evidence type="ECO:0000256" key="3">
    <source>
        <dbReference type="ARBA" id="ARBA00023163"/>
    </source>
</evidence>
<dbReference type="PANTHER" id="PTHR43280:SF29">
    <property type="entry name" value="ARAC-FAMILY TRANSCRIPTIONAL REGULATOR"/>
    <property type="match status" value="1"/>
</dbReference>
<evidence type="ECO:0000313" key="7">
    <source>
        <dbReference type="Proteomes" id="UP000660862"/>
    </source>
</evidence>
<dbReference type="SUPFAM" id="SSF46689">
    <property type="entry name" value="Homeodomain-like"/>
    <property type="match status" value="1"/>
</dbReference>
<evidence type="ECO:0000256" key="2">
    <source>
        <dbReference type="ARBA" id="ARBA00023125"/>
    </source>
</evidence>
<reference evidence="6" key="2">
    <citation type="submission" date="2020-09" db="EMBL/GenBank/DDBJ databases">
        <authorList>
            <person name="Sun Q."/>
            <person name="Zhou Y."/>
        </authorList>
    </citation>
    <scope>NUCLEOTIDE SEQUENCE</scope>
    <source>
        <strain evidence="6">CGMCC 1.12195</strain>
    </source>
</reference>
<comment type="caution">
    <text evidence="6">The sequence shown here is derived from an EMBL/GenBank/DDBJ whole genome shotgun (WGS) entry which is preliminary data.</text>
</comment>
<dbReference type="GO" id="GO:0043565">
    <property type="term" value="F:sequence-specific DNA binding"/>
    <property type="evidence" value="ECO:0007669"/>
    <property type="project" value="InterPro"/>
</dbReference>
<feature type="transmembrane region" description="Helical" evidence="4">
    <location>
        <begin position="95"/>
        <end position="115"/>
    </location>
</feature>
<proteinExistence type="predicted"/>
<dbReference type="InterPro" id="IPR018060">
    <property type="entry name" value="HTH_AraC"/>
</dbReference>
<feature type="transmembrane region" description="Helical" evidence="4">
    <location>
        <begin position="37"/>
        <end position="59"/>
    </location>
</feature>